<dbReference type="EMBL" id="JRGF01000002">
    <property type="protein sequence ID" value="KHE42738.1"/>
    <property type="molecule type" value="Genomic_DNA"/>
</dbReference>
<dbReference type="CDD" id="cd03135">
    <property type="entry name" value="GATase1_DJ-1"/>
    <property type="match status" value="1"/>
</dbReference>
<organism evidence="2 3">
    <name type="scientific">Alistipes inops</name>
    <dbReference type="NCBI Taxonomy" id="1501391"/>
    <lineage>
        <taxon>Bacteria</taxon>
        <taxon>Pseudomonadati</taxon>
        <taxon>Bacteroidota</taxon>
        <taxon>Bacteroidia</taxon>
        <taxon>Bacteroidales</taxon>
        <taxon>Rikenellaceae</taxon>
        <taxon>Alistipes</taxon>
    </lineage>
</organism>
<evidence type="ECO:0000313" key="2">
    <source>
        <dbReference type="EMBL" id="KHE42738.1"/>
    </source>
</evidence>
<reference evidence="2 3" key="1">
    <citation type="submission" date="2014-09" db="EMBL/GenBank/DDBJ databases">
        <title>Alistipes sp. 627, sp. nov., a novel member of the family Rikenellaceae isolated from human faeces.</title>
        <authorList>
            <person name="Shkoporov A.N."/>
            <person name="Chaplin A.V."/>
            <person name="Motuzova O.V."/>
            <person name="Kafarskaia L.I."/>
            <person name="Khokhlova E.V."/>
            <person name="Efimov B.A."/>
        </authorList>
    </citation>
    <scope>NUCLEOTIDE SEQUENCE [LARGE SCALE GENOMIC DNA]</scope>
    <source>
        <strain evidence="2 3">627</strain>
    </source>
</reference>
<accession>A0ABR4YLX7</accession>
<proteinExistence type="predicted"/>
<dbReference type="PANTHER" id="PTHR48094:SF12">
    <property type="entry name" value="PARKINSON DISEASE PROTEIN 7 HOMOLOG"/>
    <property type="match status" value="1"/>
</dbReference>
<dbReference type="SUPFAM" id="SSF52317">
    <property type="entry name" value="Class I glutamine amidotransferase-like"/>
    <property type="match status" value="1"/>
</dbReference>
<protein>
    <submittedName>
        <fullName evidence="2">Thiamine biosynthesis protein ThiJ</fullName>
    </submittedName>
</protein>
<dbReference type="InterPro" id="IPR029062">
    <property type="entry name" value="Class_I_gatase-like"/>
</dbReference>
<dbReference type="InterPro" id="IPR002818">
    <property type="entry name" value="DJ-1/PfpI"/>
</dbReference>
<sequence>MKTIFLFLITGFEEIEALATVDVLRRAGLPVRTVSLTDERTVTGSHGIPVVADGLFEETDFGLAEMLVIPGGTPAFDSHEGLKREVQAFYDKGGRVAAICASPMVLGGLGILRGRRATCYPGFEKYLSGAILATDKAAVVDGNVITGRGPGLTLDFALTLVEVLAGEAKRHEVASQLLVG</sequence>
<dbReference type="PANTHER" id="PTHR48094">
    <property type="entry name" value="PROTEIN/NUCLEIC ACID DEGLYCASE DJ-1-RELATED"/>
    <property type="match status" value="1"/>
</dbReference>
<name>A0ABR4YLX7_9BACT</name>
<feature type="domain" description="DJ-1/PfpI" evidence="1">
    <location>
        <begin position="2"/>
        <end position="162"/>
    </location>
</feature>
<dbReference type="InterPro" id="IPR006287">
    <property type="entry name" value="DJ-1"/>
</dbReference>
<dbReference type="InterPro" id="IPR050325">
    <property type="entry name" value="Prot/Nucl_acid_deglycase"/>
</dbReference>
<keyword evidence="3" id="KW-1185">Reference proteome</keyword>
<dbReference type="Proteomes" id="UP000030889">
    <property type="component" value="Unassembled WGS sequence"/>
</dbReference>
<evidence type="ECO:0000313" key="3">
    <source>
        <dbReference type="Proteomes" id="UP000030889"/>
    </source>
</evidence>
<dbReference type="Gene3D" id="3.40.50.880">
    <property type="match status" value="1"/>
</dbReference>
<comment type="caution">
    <text evidence="2">The sequence shown here is derived from an EMBL/GenBank/DDBJ whole genome shotgun (WGS) entry which is preliminary data.</text>
</comment>
<gene>
    <name evidence="2" type="ORF">LG35_01605</name>
</gene>
<dbReference type="Pfam" id="PF01965">
    <property type="entry name" value="DJ-1_PfpI"/>
    <property type="match status" value="1"/>
</dbReference>
<evidence type="ECO:0000259" key="1">
    <source>
        <dbReference type="Pfam" id="PF01965"/>
    </source>
</evidence>
<dbReference type="RefSeq" id="WP_022063445.1">
    <property type="nucleotide sequence ID" value="NZ_JRGF01000002.1"/>
</dbReference>
<dbReference type="NCBIfam" id="TIGR01383">
    <property type="entry name" value="not_thiJ"/>
    <property type="match status" value="1"/>
</dbReference>